<name>A0A2C9XR89_9ENTE</name>
<dbReference type="STRING" id="1987383.A5844_000601"/>
<evidence type="ECO:0000313" key="2">
    <source>
        <dbReference type="Proteomes" id="UP000194933"/>
    </source>
</evidence>
<dbReference type="Proteomes" id="UP000194933">
    <property type="component" value="Unassembled WGS sequence"/>
</dbReference>
<comment type="caution">
    <text evidence="1">The sequence shown here is derived from an EMBL/GenBank/DDBJ whole genome shotgun (WGS) entry which is preliminary data.</text>
</comment>
<dbReference type="Gene3D" id="3.40.50.300">
    <property type="entry name" value="P-loop containing nucleotide triphosphate hydrolases"/>
    <property type="match status" value="1"/>
</dbReference>
<dbReference type="AlphaFoldDB" id="A0A2C9XR89"/>
<dbReference type="InterPro" id="IPR027417">
    <property type="entry name" value="P-loop_NTPase"/>
</dbReference>
<keyword evidence="2" id="KW-1185">Reference proteome</keyword>
<reference evidence="1 2" key="1">
    <citation type="submission" date="2017-05" db="EMBL/GenBank/DDBJ databases">
        <title>The Genome Sequence of Enterococcus sp. 10A9_DIV0425.</title>
        <authorList>
            <consortium name="The Broad Institute Genomics Platform"/>
            <consortium name="The Broad Institute Genomic Center for Infectious Diseases"/>
            <person name="Earl A."/>
            <person name="Manson A."/>
            <person name="Schwartman J."/>
            <person name="Gilmore M."/>
            <person name="Abouelleil A."/>
            <person name="Cao P."/>
            <person name="Chapman S."/>
            <person name="Cusick C."/>
            <person name="Shea T."/>
            <person name="Young S."/>
            <person name="Neafsey D."/>
            <person name="Nusbaum C."/>
            <person name="Birren B."/>
        </authorList>
    </citation>
    <scope>NUCLEOTIDE SEQUENCE [LARGE SCALE GENOMIC DNA]</scope>
    <source>
        <strain evidence="1 2">10A9_DIV0425</strain>
    </source>
</reference>
<gene>
    <name evidence="1" type="ORF">A5844_000601</name>
</gene>
<evidence type="ECO:0008006" key="3">
    <source>
        <dbReference type="Google" id="ProtNLM"/>
    </source>
</evidence>
<sequence length="169" mass="19993">MNQDNLWMNFQGFTVLFCSKEKQDVIFKEIKEQLLSQNQLDIMMIQNQWPFFPYLKLKDHVFLNLPEKQKKANHLWYPQLQIDSSLFKYNPDELTALEKIKLQLLHAILAQKKELIVEDPIDKLTIPETQELLDILSYLVKDQLFSILLITHDQTVASSPFVDHYEEAS</sequence>
<dbReference type="RefSeq" id="WP_086283788.1">
    <property type="nucleotide sequence ID" value="NZ_NGMO01000001.1"/>
</dbReference>
<dbReference type="SUPFAM" id="SSF52540">
    <property type="entry name" value="P-loop containing nucleoside triphosphate hydrolases"/>
    <property type="match status" value="1"/>
</dbReference>
<evidence type="ECO:0000313" key="1">
    <source>
        <dbReference type="EMBL" id="OTP12368.1"/>
    </source>
</evidence>
<proteinExistence type="predicted"/>
<organism evidence="1 2">
    <name type="scientific">Candidatus Enterococcus wittei</name>
    <dbReference type="NCBI Taxonomy" id="1987383"/>
    <lineage>
        <taxon>Bacteria</taxon>
        <taxon>Bacillati</taxon>
        <taxon>Bacillota</taxon>
        <taxon>Bacilli</taxon>
        <taxon>Lactobacillales</taxon>
        <taxon>Enterococcaceae</taxon>
        <taxon>Enterococcus</taxon>
    </lineage>
</organism>
<accession>A0A2C9XR89</accession>
<dbReference type="EMBL" id="NGMO01000001">
    <property type="protein sequence ID" value="OTP12368.1"/>
    <property type="molecule type" value="Genomic_DNA"/>
</dbReference>
<protein>
    <recommendedName>
        <fullName evidence="3">ABC superfamily ATP binding cassette transporter, ABC protein</fullName>
    </recommendedName>
</protein>